<accession>A0A9D4Q230</accession>
<feature type="signal peptide" evidence="1">
    <location>
        <begin position="1"/>
        <end position="25"/>
    </location>
</feature>
<feature type="chain" id="PRO_5039139977" description="Secreted protein" evidence="1">
    <location>
        <begin position="26"/>
        <end position="160"/>
    </location>
</feature>
<evidence type="ECO:0000256" key="1">
    <source>
        <dbReference type="SAM" id="SignalP"/>
    </source>
</evidence>
<evidence type="ECO:0000313" key="3">
    <source>
        <dbReference type="Proteomes" id="UP000821837"/>
    </source>
</evidence>
<keyword evidence="1" id="KW-0732">Signal</keyword>
<protein>
    <recommendedName>
        <fullName evidence="4">Secreted protein</fullName>
    </recommendedName>
</protein>
<gene>
    <name evidence="2" type="ORF">HPB52_016936</name>
</gene>
<sequence>MAAGHLRLVLLQALQMVTTFHASGAERLFDHADGAAWDVCPALHFFTEAHLPLDMTALPSLFDCRYPDWQPGTSKHNVTLHKLPPLHTTLGSGADMAAGHLRLVLLEALQMVTTFHASGAERLFDHADGAAWDVCPALHFFTEAHLPLDMTALPSLFDWC</sequence>
<dbReference type="AlphaFoldDB" id="A0A9D4Q230"/>
<comment type="caution">
    <text evidence="2">The sequence shown here is derived from an EMBL/GenBank/DDBJ whole genome shotgun (WGS) entry which is preliminary data.</text>
</comment>
<evidence type="ECO:0008006" key="4">
    <source>
        <dbReference type="Google" id="ProtNLM"/>
    </source>
</evidence>
<proteinExistence type="predicted"/>
<evidence type="ECO:0000313" key="2">
    <source>
        <dbReference type="EMBL" id="KAH7962560.1"/>
    </source>
</evidence>
<reference evidence="2" key="2">
    <citation type="submission" date="2021-09" db="EMBL/GenBank/DDBJ databases">
        <authorList>
            <person name="Jia N."/>
            <person name="Wang J."/>
            <person name="Shi W."/>
            <person name="Du L."/>
            <person name="Sun Y."/>
            <person name="Zhan W."/>
            <person name="Jiang J."/>
            <person name="Wang Q."/>
            <person name="Zhang B."/>
            <person name="Ji P."/>
            <person name="Sakyi L.B."/>
            <person name="Cui X."/>
            <person name="Yuan T."/>
            <person name="Jiang B."/>
            <person name="Yang W."/>
            <person name="Lam T.T.-Y."/>
            <person name="Chang Q."/>
            <person name="Ding S."/>
            <person name="Wang X."/>
            <person name="Zhu J."/>
            <person name="Ruan X."/>
            <person name="Zhao L."/>
            <person name="Wei J."/>
            <person name="Que T."/>
            <person name="Du C."/>
            <person name="Cheng J."/>
            <person name="Dai P."/>
            <person name="Han X."/>
            <person name="Huang E."/>
            <person name="Gao Y."/>
            <person name="Liu J."/>
            <person name="Shao H."/>
            <person name="Ye R."/>
            <person name="Li L."/>
            <person name="Wei W."/>
            <person name="Wang X."/>
            <person name="Wang C."/>
            <person name="Huo Q."/>
            <person name="Li W."/>
            <person name="Guo W."/>
            <person name="Chen H."/>
            <person name="Chen S."/>
            <person name="Zhou L."/>
            <person name="Zhou L."/>
            <person name="Ni X."/>
            <person name="Tian J."/>
            <person name="Zhou Y."/>
            <person name="Sheng Y."/>
            <person name="Liu T."/>
            <person name="Pan Y."/>
            <person name="Xia L."/>
            <person name="Li J."/>
            <person name="Zhao F."/>
            <person name="Cao W."/>
        </authorList>
    </citation>
    <scope>NUCLEOTIDE SEQUENCE</scope>
    <source>
        <strain evidence="2">Rsan-2018</strain>
        <tissue evidence="2">Larvae</tissue>
    </source>
</reference>
<reference evidence="2" key="1">
    <citation type="journal article" date="2020" name="Cell">
        <title>Large-Scale Comparative Analyses of Tick Genomes Elucidate Their Genetic Diversity and Vector Capacities.</title>
        <authorList>
            <consortium name="Tick Genome and Microbiome Consortium (TIGMIC)"/>
            <person name="Jia N."/>
            <person name="Wang J."/>
            <person name="Shi W."/>
            <person name="Du L."/>
            <person name="Sun Y."/>
            <person name="Zhan W."/>
            <person name="Jiang J.F."/>
            <person name="Wang Q."/>
            <person name="Zhang B."/>
            <person name="Ji P."/>
            <person name="Bell-Sakyi L."/>
            <person name="Cui X.M."/>
            <person name="Yuan T.T."/>
            <person name="Jiang B.G."/>
            <person name="Yang W.F."/>
            <person name="Lam T.T."/>
            <person name="Chang Q.C."/>
            <person name="Ding S.J."/>
            <person name="Wang X.J."/>
            <person name="Zhu J.G."/>
            <person name="Ruan X.D."/>
            <person name="Zhao L."/>
            <person name="Wei J.T."/>
            <person name="Ye R.Z."/>
            <person name="Que T.C."/>
            <person name="Du C.H."/>
            <person name="Zhou Y.H."/>
            <person name="Cheng J.X."/>
            <person name="Dai P.F."/>
            <person name="Guo W.B."/>
            <person name="Han X.H."/>
            <person name="Huang E.J."/>
            <person name="Li L.F."/>
            <person name="Wei W."/>
            <person name="Gao Y.C."/>
            <person name="Liu J.Z."/>
            <person name="Shao H.Z."/>
            <person name="Wang X."/>
            <person name="Wang C.C."/>
            <person name="Yang T.C."/>
            <person name="Huo Q.B."/>
            <person name="Li W."/>
            <person name="Chen H.Y."/>
            <person name="Chen S.E."/>
            <person name="Zhou L.G."/>
            <person name="Ni X.B."/>
            <person name="Tian J.H."/>
            <person name="Sheng Y."/>
            <person name="Liu T."/>
            <person name="Pan Y.S."/>
            <person name="Xia L.Y."/>
            <person name="Li J."/>
            <person name="Zhao F."/>
            <person name="Cao W.C."/>
        </authorList>
    </citation>
    <scope>NUCLEOTIDE SEQUENCE</scope>
    <source>
        <strain evidence="2">Rsan-2018</strain>
    </source>
</reference>
<organism evidence="2 3">
    <name type="scientific">Rhipicephalus sanguineus</name>
    <name type="common">Brown dog tick</name>
    <name type="synonym">Ixodes sanguineus</name>
    <dbReference type="NCBI Taxonomy" id="34632"/>
    <lineage>
        <taxon>Eukaryota</taxon>
        <taxon>Metazoa</taxon>
        <taxon>Ecdysozoa</taxon>
        <taxon>Arthropoda</taxon>
        <taxon>Chelicerata</taxon>
        <taxon>Arachnida</taxon>
        <taxon>Acari</taxon>
        <taxon>Parasitiformes</taxon>
        <taxon>Ixodida</taxon>
        <taxon>Ixodoidea</taxon>
        <taxon>Ixodidae</taxon>
        <taxon>Rhipicephalinae</taxon>
        <taxon>Rhipicephalus</taxon>
        <taxon>Rhipicephalus</taxon>
    </lineage>
</organism>
<keyword evidence="3" id="KW-1185">Reference proteome</keyword>
<name>A0A9D4Q230_RHISA</name>
<dbReference type="EMBL" id="JABSTV010001249">
    <property type="protein sequence ID" value="KAH7962560.1"/>
    <property type="molecule type" value="Genomic_DNA"/>
</dbReference>
<dbReference type="Proteomes" id="UP000821837">
    <property type="component" value="Chromosome 3"/>
</dbReference>